<dbReference type="FunFam" id="3.40.50.300:FF:000692">
    <property type="entry name" value="Guanine nucleotide-binding protein subunit alpha"/>
    <property type="match status" value="1"/>
</dbReference>
<keyword evidence="3" id="KW-0342">GTP-binding</keyword>
<evidence type="ECO:0000313" key="7">
    <source>
        <dbReference type="Proteomes" id="UP001222027"/>
    </source>
</evidence>
<dbReference type="PANTHER" id="PTHR36486">
    <property type="entry name" value="OS01G0977800 PROTEIN"/>
    <property type="match status" value="1"/>
</dbReference>
<dbReference type="GO" id="GO:0007186">
    <property type="term" value="P:G protein-coupled receptor signaling pathway"/>
    <property type="evidence" value="ECO:0007669"/>
    <property type="project" value="InterPro"/>
</dbReference>
<evidence type="ECO:0000256" key="1">
    <source>
        <dbReference type="ARBA" id="ARBA00022723"/>
    </source>
</evidence>
<evidence type="ECO:0000313" key="6">
    <source>
        <dbReference type="EMBL" id="KAJ8506719.1"/>
    </source>
</evidence>
<dbReference type="SUPFAM" id="SSF47895">
    <property type="entry name" value="Transducin (alpha subunit), insertion domain"/>
    <property type="match status" value="1"/>
</dbReference>
<dbReference type="InterPro" id="IPR011025">
    <property type="entry name" value="GproteinA_insert"/>
</dbReference>
<dbReference type="GO" id="GO:0005525">
    <property type="term" value="F:GTP binding"/>
    <property type="evidence" value="ECO:0007669"/>
    <property type="project" value="UniProtKB-KW"/>
</dbReference>
<dbReference type="SUPFAM" id="SSF52540">
    <property type="entry name" value="P-loop containing nucleoside triphosphate hydrolases"/>
    <property type="match status" value="1"/>
</dbReference>
<dbReference type="InterPro" id="IPR001019">
    <property type="entry name" value="Gprotein_alpha_su"/>
</dbReference>
<organism evidence="6 7">
    <name type="scientific">Ensete ventricosum</name>
    <name type="common">Abyssinian banana</name>
    <name type="synonym">Musa ensete</name>
    <dbReference type="NCBI Taxonomy" id="4639"/>
    <lineage>
        <taxon>Eukaryota</taxon>
        <taxon>Viridiplantae</taxon>
        <taxon>Streptophyta</taxon>
        <taxon>Embryophyta</taxon>
        <taxon>Tracheophyta</taxon>
        <taxon>Spermatophyta</taxon>
        <taxon>Magnoliopsida</taxon>
        <taxon>Liliopsida</taxon>
        <taxon>Zingiberales</taxon>
        <taxon>Musaceae</taxon>
        <taxon>Ensete</taxon>
    </lineage>
</organism>
<dbReference type="Gene3D" id="3.40.50.300">
    <property type="entry name" value="P-loop containing nucleotide triphosphate hydrolases"/>
    <property type="match status" value="1"/>
</dbReference>
<dbReference type="GO" id="GO:0031683">
    <property type="term" value="F:G-protein beta/gamma-subunit complex binding"/>
    <property type="evidence" value="ECO:0007669"/>
    <property type="project" value="InterPro"/>
</dbReference>
<dbReference type="PRINTS" id="PR00318">
    <property type="entry name" value="GPROTEINA"/>
</dbReference>
<dbReference type="Gene3D" id="1.10.400.10">
    <property type="entry name" value="GI Alpha 1, domain 2-like"/>
    <property type="match status" value="1"/>
</dbReference>
<accession>A0AAV8RUD9</accession>
<dbReference type="InterPro" id="IPR053057">
    <property type="entry name" value="XLG_GTP-binding"/>
</dbReference>
<comment type="caution">
    <text evidence="6">The sequence shown here is derived from an EMBL/GenBank/DDBJ whole genome shotgun (WGS) entry which is preliminary data.</text>
</comment>
<proteinExistence type="predicted"/>
<dbReference type="Proteomes" id="UP001222027">
    <property type="component" value="Unassembled WGS sequence"/>
</dbReference>
<reference evidence="6 7" key="1">
    <citation type="submission" date="2022-12" db="EMBL/GenBank/DDBJ databases">
        <title>Chromosome-scale assembly of the Ensete ventricosum genome.</title>
        <authorList>
            <person name="Dussert Y."/>
            <person name="Stocks J."/>
            <person name="Wendawek A."/>
            <person name="Woldeyes F."/>
            <person name="Nichols R.A."/>
            <person name="Borrell J.S."/>
        </authorList>
    </citation>
    <scope>NUCLEOTIDE SEQUENCE [LARGE SCALE GENOMIC DNA]</scope>
    <source>
        <strain evidence="7">cv. Maze</strain>
        <tissue evidence="6">Seeds</tissue>
    </source>
</reference>
<evidence type="ECO:0008006" key="8">
    <source>
        <dbReference type="Google" id="ProtNLM"/>
    </source>
</evidence>
<keyword evidence="2" id="KW-0547">Nucleotide-binding</keyword>
<dbReference type="AlphaFoldDB" id="A0AAV8RUD9"/>
<evidence type="ECO:0000256" key="2">
    <source>
        <dbReference type="ARBA" id="ARBA00022741"/>
    </source>
</evidence>
<dbReference type="InterPro" id="IPR027417">
    <property type="entry name" value="P-loop_NTPase"/>
</dbReference>
<dbReference type="PROSITE" id="PS51882">
    <property type="entry name" value="G_ALPHA"/>
    <property type="match status" value="1"/>
</dbReference>
<dbReference type="EMBL" id="JAQQAF010000002">
    <property type="protein sequence ID" value="KAJ8506719.1"/>
    <property type="molecule type" value="Genomic_DNA"/>
</dbReference>
<evidence type="ECO:0000256" key="4">
    <source>
        <dbReference type="ARBA" id="ARBA00023224"/>
    </source>
</evidence>
<keyword evidence="5" id="KW-0460">Magnesium</keyword>
<dbReference type="PANTHER" id="PTHR36486:SF4">
    <property type="entry name" value="PH DOMAIN-CONTAINING PROTEIN"/>
    <property type="match status" value="1"/>
</dbReference>
<evidence type="ECO:0000256" key="3">
    <source>
        <dbReference type="ARBA" id="ARBA00023134"/>
    </source>
</evidence>
<dbReference type="SMART" id="SM00275">
    <property type="entry name" value="G_alpha"/>
    <property type="match status" value="1"/>
</dbReference>
<dbReference type="GO" id="GO:0046872">
    <property type="term" value="F:metal ion binding"/>
    <property type="evidence" value="ECO:0007669"/>
    <property type="project" value="UniProtKB-KW"/>
</dbReference>
<dbReference type="Pfam" id="PF00503">
    <property type="entry name" value="G-alpha"/>
    <property type="match status" value="1"/>
</dbReference>
<feature type="binding site" evidence="5">
    <location>
        <position position="627"/>
    </location>
    <ligand>
        <name>Mg(2+)</name>
        <dbReference type="ChEBI" id="CHEBI:18420"/>
    </ligand>
</feature>
<sequence length="806" mass="89652">MNRLLTVVAEAADYSFAVEYNGPPLPYEIPRAVPIDKPPPPLLLPAPTLILPVPAASPTSVIENHDDIDGPDADVSGVLGSSGFPDISTELSEVVESSGAVGFSVDLGYDATSSYDMVLNPLSTESALSSELSFRSSASGDEDEAVATQAKKALLVTFQESSRSGDSMSPAIGLTPRTRSEELEMPIKKGACYRCLKGSRFTEKESCLACDAKYCSGCVLRVMGSMPEGRKCVSCIGCPILESNRERLGKSSRVLKRLLSSREVQLVMKSEKDCETNQLRPEDICVNGRKLTLEEMVLLKSCSCPPKLKPGLYWYDKVSGYWGKEGHKPDRIITPHLNVGGTLMPNASNGNTGILINGREITKVELQMLRWAGVHCAGSPHFWLNADGTYLEEGQNNIKGQIWGKPIMKLLCPVLSLPFPSKVANSSEEEVNNLFNRAVSECFDIKALQKLLLVGHHGSGTSTIFKQAKFLYRSVPFTEDERQDIKLMIQTSIYNYLLILLEGCEWFEEESLNEQRENQHLDSSGDDISDKQRKATEFSISPQLKAFSDCLLKVVASGKLEDIFPNAPFVEELWNDSAIQATYMRRNELKSLPKIASYFLDRVVDISRIEYEPSDIDILYADGITSSDGLAYTEFHFPPLSCAGSSIDDDDQLDPLFRYQLIRVHSKVLGENCKWLDMFDDVQIVVFCVAITDYDEYYEDSNGVVTNKMMESRRLFECIASHPTFEQKDVLLILSKFDLLEQKIDMSPLTSCEWFADYSPIANGLDSDSVDAALRYAREIIKWEEDRFAGGTLESMYSTEPSSFSH</sequence>
<keyword evidence="7" id="KW-1185">Reference proteome</keyword>
<feature type="binding site" evidence="5">
    <location>
        <position position="462"/>
    </location>
    <ligand>
        <name>Mg(2+)</name>
        <dbReference type="ChEBI" id="CHEBI:18420"/>
    </ligand>
</feature>
<evidence type="ECO:0000256" key="5">
    <source>
        <dbReference type="PIRSR" id="PIRSR601019-2"/>
    </source>
</evidence>
<protein>
    <recommendedName>
        <fullName evidence="8">Extra-large guanine nucleotide-binding protein 1</fullName>
    </recommendedName>
</protein>
<keyword evidence="1 5" id="KW-0479">Metal-binding</keyword>
<name>A0AAV8RUD9_ENSVE</name>
<dbReference type="GO" id="GO:0003924">
    <property type="term" value="F:GTPase activity"/>
    <property type="evidence" value="ECO:0007669"/>
    <property type="project" value="InterPro"/>
</dbReference>
<gene>
    <name evidence="6" type="ORF">OPV22_007605</name>
</gene>
<keyword evidence="4" id="KW-0807">Transducer</keyword>